<dbReference type="EMBL" id="JBBKZT010000002">
    <property type="protein sequence ID" value="MEJ8845998.1"/>
    <property type="molecule type" value="Genomic_DNA"/>
</dbReference>
<evidence type="ECO:0000313" key="3">
    <source>
        <dbReference type="Proteomes" id="UP001385892"/>
    </source>
</evidence>
<gene>
    <name evidence="2" type="ORF">WKW82_05045</name>
</gene>
<proteinExistence type="predicted"/>
<sequence length="116" mass="12240">MSQHNLGLPVAAQVAVQLLSIGLLAVVAGQDIVPELELVSELIRCAAGCGLVLVAMDLVAVVRGDFDKLSNDQGQSMEPHAESRVPAASMPPLPQVPRGQRMAAAHRQRFRSTHGA</sequence>
<comment type="caution">
    <text evidence="2">The sequence shown here is derived from an EMBL/GenBank/DDBJ whole genome shotgun (WGS) entry which is preliminary data.</text>
</comment>
<name>A0ABU8WER5_9BURK</name>
<feature type="compositionally biased region" description="Basic residues" evidence="1">
    <location>
        <begin position="104"/>
        <end position="116"/>
    </location>
</feature>
<feature type="region of interest" description="Disordered" evidence="1">
    <location>
        <begin position="70"/>
        <end position="116"/>
    </location>
</feature>
<accession>A0ABU8WER5</accession>
<dbReference type="RefSeq" id="WP_340341153.1">
    <property type="nucleotide sequence ID" value="NZ_JBBKZT010000002.1"/>
</dbReference>
<evidence type="ECO:0000313" key="2">
    <source>
        <dbReference type="EMBL" id="MEJ8845998.1"/>
    </source>
</evidence>
<protein>
    <submittedName>
        <fullName evidence="2">Uncharacterized protein</fullName>
    </submittedName>
</protein>
<reference evidence="2 3" key="1">
    <citation type="submission" date="2024-03" db="EMBL/GenBank/DDBJ databases">
        <title>Novel species of the genus Variovorax.</title>
        <authorList>
            <person name="Liu Q."/>
            <person name="Xin Y.-H."/>
        </authorList>
    </citation>
    <scope>NUCLEOTIDE SEQUENCE [LARGE SCALE GENOMIC DNA]</scope>
    <source>
        <strain evidence="2 3">KACC 18900</strain>
    </source>
</reference>
<dbReference type="Proteomes" id="UP001385892">
    <property type="component" value="Unassembled WGS sequence"/>
</dbReference>
<keyword evidence="3" id="KW-1185">Reference proteome</keyword>
<organism evidence="2 3">
    <name type="scientific">Variovorax rhizosphaerae</name>
    <dbReference type="NCBI Taxonomy" id="1836200"/>
    <lineage>
        <taxon>Bacteria</taxon>
        <taxon>Pseudomonadati</taxon>
        <taxon>Pseudomonadota</taxon>
        <taxon>Betaproteobacteria</taxon>
        <taxon>Burkholderiales</taxon>
        <taxon>Comamonadaceae</taxon>
        <taxon>Variovorax</taxon>
    </lineage>
</organism>
<evidence type="ECO:0000256" key="1">
    <source>
        <dbReference type="SAM" id="MobiDB-lite"/>
    </source>
</evidence>